<keyword evidence="8" id="KW-0132">Cell division</keyword>
<dbReference type="AlphaFoldDB" id="A0A131XZA7"/>
<dbReference type="GO" id="GO:0005680">
    <property type="term" value="C:anaphase-promoting complex"/>
    <property type="evidence" value="ECO:0007669"/>
    <property type="project" value="InterPro"/>
</dbReference>
<comment type="similarity">
    <text evidence="4">Belongs to the APC5 family.</text>
</comment>
<evidence type="ECO:0000256" key="9">
    <source>
        <dbReference type="ARBA" id="ARBA00022737"/>
    </source>
</evidence>
<dbReference type="GO" id="GO:0031145">
    <property type="term" value="P:anaphase-promoting complex-dependent catabolic process"/>
    <property type="evidence" value="ECO:0007669"/>
    <property type="project" value="TreeGrafter"/>
</dbReference>
<dbReference type="PANTHER" id="PTHR12830:SF9">
    <property type="entry name" value="ANAPHASE-PROMOTING COMPLEX SUBUNIT 5"/>
    <property type="match status" value="1"/>
</dbReference>
<evidence type="ECO:0000313" key="21">
    <source>
        <dbReference type="EMBL" id="JAP71582.1"/>
    </source>
</evidence>
<name>A0A131XZA7_IXORI</name>
<dbReference type="Gene3D" id="1.25.40.10">
    <property type="entry name" value="Tetratricopeptide repeat domain"/>
    <property type="match status" value="1"/>
</dbReference>
<dbReference type="InterPro" id="IPR037679">
    <property type="entry name" value="Apc5"/>
</dbReference>
<evidence type="ECO:0000256" key="14">
    <source>
        <dbReference type="ARBA" id="ARBA00023242"/>
    </source>
</evidence>
<dbReference type="EMBL" id="GEGO01005644">
    <property type="protein sequence ID" value="JAR89760.1"/>
    <property type="molecule type" value="Transcribed_RNA"/>
</dbReference>
<keyword evidence="11" id="KW-0833">Ubl conjugation pathway</keyword>
<dbReference type="InterPro" id="IPR026000">
    <property type="entry name" value="Apc5_dom"/>
</dbReference>
<comment type="function">
    <text evidence="17">Component of the anaphase promoting complex/cyclosome (APC/C), a cell cycle-regulated E3 ubiquitin ligase that controls progression through mitosis and the G1 phase of the cell cycle. The APC/C complex acts by mediating ubiquitination and subsequent degradation of target proteins: it mainly mediates the formation of 'Lys-11'-linked polyubiquitin chains and, to a lower extent, the formation of 'Lys-48'- and 'Lys-63'-linked polyubiquitin chains. The APC/C complex catalyzes assembly of branched 'Lys-11'-/'Lys-48'-linked branched ubiquitin chains on target proteins.</text>
</comment>
<keyword evidence="10" id="KW-0498">Mitosis</keyword>
<proteinExistence type="evidence at transcript level"/>
<organism evidence="21">
    <name type="scientific">Ixodes ricinus</name>
    <name type="common">Common tick</name>
    <name type="synonym">Acarus ricinus</name>
    <dbReference type="NCBI Taxonomy" id="34613"/>
    <lineage>
        <taxon>Eukaryota</taxon>
        <taxon>Metazoa</taxon>
        <taxon>Ecdysozoa</taxon>
        <taxon>Arthropoda</taxon>
        <taxon>Chelicerata</taxon>
        <taxon>Arachnida</taxon>
        <taxon>Acari</taxon>
        <taxon>Parasitiformes</taxon>
        <taxon>Ixodida</taxon>
        <taxon>Ixodoidea</taxon>
        <taxon>Ixodidae</taxon>
        <taxon>Ixodinae</taxon>
        <taxon>Ixodes</taxon>
    </lineage>
</organism>
<reference evidence="21" key="1">
    <citation type="submission" date="2016-02" db="EMBL/GenBank/DDBJ databases">
        <title>RNAseq analyses of the midgut from blood- or serum-fed Ixodes ricinus ticks.</title>
        <authorList>
            <person name="Perner J."/>
            <person name="Provaznik J."/>
            <person name="Schrenkova J."/>
            <person name="Urbanova V."/>
            <person name="Ribeiro J.M."/>
            <person name="Kopacek P."/>
        </authorList>
    </citation>
    <scope>NUCLEOTIDE SEQUENCE</scope>
    <source>
        <tissue evidence="21">Gut</tissue>
    </source>
</reference>
<comment type="pathway">
    <text evidence="3">Protein modification; protein ubiquitination.</text>
</comment>
<sequence>MNQEGGLWALLPSKVSSRDQVTGHKLALLVLVSEYCRVKTERHLKPDQELWTHTTKQCRDFAITALKLLQSPDMSLGELLSCLDGVLHPNTMRLFAVSLRTIYDAGVAGIMDYVPNLDNLLADPTATPAVLHKSSVLGLFVRRMLLALDKLNFSGLVKLHQSFRSYYDAEGNGDSKATQRQADLFLAQQVTLMQVNEKAALPPPQLQQKLRELVGGNPALTEAHYVSFLNCLSVKEYFGAVESLRQHFDRTSAPDASGKPGPMATAASSEDSGRNLRYASLHLAMLHAKMGHDAEARAALREAVTLAQDANDVVFLQHALAWHCRLDGARCPEAQLRCSVTRASELGLCGIASLGIQALTRVGAEAGSPPAAALELLSRSEVLNFQHPQGDTGIGTVTSQKAALWTLYGFQRMANLQAQLLLQLGRADQLRTAGVVPMGEPACLALRSLAWALTLHGRYNDSTSLLDLASTLFPAYSACQNLVTLCRLECSFHEALHKTHWPKAEGLASGIRILNRFEGDLCKVKLLLWQGHLNEALDLVDIVFGDIKGTGDGDGTSNFEGSLPHFKGRCYLLKAEILIESSQPVLAIPVLCEGLTLAEKHHLSYLRASLVVLMAGVQFEVGLPGHACTLLEEVVTVVLSQGGLVDVGQLYLLLAKCRFKSEGHGGLESAVHLASSALKCYETVESKRGIRESAYWLALLCDKAGMEERRNEAARTFRRVDEQMAEKLLYEL</sequence>
<keyword evidence="7" id="KW-0597">Phosphoprotein</keyword>
<dbReference type="SUPFAM" id="SSF48452">
    <property type="entry name" value="TPR-like"/>
    <property type="match status" value="1"/>
</dbReference>
<evidence type="ECO:0000259" key="19">
    <source>
        <dbReference type="Pfam" id="PF12862"/>
    </source>
</evidence>
<dbReference type="GO" id="GO:0045842">
    <property type="term" value="P:positive regulation of mitotic metaphase/anaphase transition"/>
    <property type="evidence" value="ECO:0007669"/>
    <property type="project" value="TreeGrafter"/>
</dbReference>
<evidence type="ECO:0000256" key="3">
    <source>
        <dbReference type="ARBA" id="ARBA00004906"/>
    </source>
</evidence>
<accession>A0A131XZA7</accession>
<evidence type="ECO:0000256" key="18">
    <source>
        <dbReference type="SAM" id="MobiDB-lite"/>
    </source>
</evidence>
<keyword evidence="9" id="KW-0677">Repeat</keyword>
<dbReference type="Pfam" id="PF21371">
    <property type="entry name" value="Apc5_N"/>
    <property type="match status" value="1"/>
</dbReference>
<evidence type="ECO:0000256" key="15">
    <source>
        <dbReference type="ARBA" id="ARBA00023306"/>
    </source>
</evidence>
<evidence type="ECO:0000256" key="5">
    <source>
        <dbReference type="ARBA" id="ARBA00016066"/>
    </source>
</evidence>
<protein>
    <recommendedName>
        <fullName evidence="5">Anaphase-promoting complex subunit 5</fullName>
    </recommendedName>
    <alternativeName>
        <fullName evidence="16">Cyclosome subunit 5</fullName>
    </alternativeName>
</protein>
<feature type="domain" description="Anaphase-promoting complex subunit 5 N-terminal" evidence="20">
    <location>
        <begin position="21"/>
        <end position="169"/>
    </location>
</feature>
<evidence type="ECO:0000256" key="13">
    <source>
        <dbReference type="ARBA" id="ARBA00023212"/>
    </source>
</evidence>
<keyword evidence="14" id="KW-0539">Nucleus</keyword>
<evidence type="ECO:0000256" key="11">
    <source>
        <dbReference type="ARBA" id="ARBA00022786"/>
    </source>
</evidence>
<keyword evidence="13" id="KW-0206">Cytoskeleton</keyword>
<evidence type="ECO:0000256" key="12">
    <source>
        <dbReference type="ARBA" id="ARBA00022803"/>
    </source>
</evidence>
<evidence type="ECO:0000256" key="10">
    <source>
        <dbReference type="ARBA" id="ARBA00022776"/>
    </source>
</evidence>
<feature type="domain" description="Anaphase-promoting complex subunit 5" evidence="19">
    <location>
        <begin position="224"/>
        <end position="328"/>
    </location>
</feature>
<comment type="subcellular location">
    <subcellularLocation>
        <location evidence="2">Cytoplasm</location>
        <location evidence="2">Cytoskeleton</location>
        <location evidence="2">Spindle</location>
    </subcellularLocation>
    <subcellularLocation>
        <location evidence="1">Nucleus</location>
    </subcellularLocation>
</comment>
<dbReference type="PANTHER" id="PTHR12830">
    <property type="entry name" value="ANAPHASE-PROMOTING COMPLEX SUBUNIT 5"/>
    <property type="match status" value="1"/>
</dbReference>
<keyword evidence="12" id="KW-0802">TPR repeat</keyword>
<dbReference type="GO" id="GO:0051301">
    <property type="term" value="P:cell division"/>
    <property type="evidence" value="ECO:0007669"/>
    <property type="project" value="UniProtKB-KW"/>
</dbReference>
<dbReference type="GO" id="GO:0070979">
    <property type="term" value="P:protein K11-linked ubiquitination"/>
    <property type="evidence" value="ECO:0007669"/>
    <property type="project" value="TreeGrafter"/>
</dbReference>
<dbReference type="UniPathway" id="UPA00143"/>
<evidence type="ECO:0000256" key="8">
    <source>
        <dbReference type="ARBA" id="ARBA00022618"/>
    </source>
</evidence>
<evidence type="ECO:0000256" key="1">
    <source>
        <dbReference type="ARBA" id="ARBA00004123"/>
    </source>
</evidence>
<evidence type="ECO:0000256" key="2">
    <source>
        <dbReference type="ARBA" id="ARBA00004186"/>
    </source>
</evidence>
<dbReference type="CDD" id="cd16270">
    <property type="entry name" value="Apc5_N"/>
    <property type="match status" value="1"/>
</dbReference>
<keyword evidence="6" id="KW-0963">Cytoplasm</keyword>
<dbReference type="InterPro" id="IPR048968">
    <property type="entry name" value="Apc5_N"/>
</dbReference>
<keyword evidence="15" id="KW-0131">Cell cycle</keyword>
<evidence type="ECO:0000256" key="6">
    <source>
        <dbReference type="ARBA" id="ARBA00022490"/>
    </source>
</evidence>
<reference evidence="22" key="2">
    <citation type="journal article" date="2018" name="PLoS Negl. Trop. Dis.">
        <title>Sialome diversity of ticks revealed by RNAseq of single tick salivary glands.</title>
        <authorList>
            <person name="Perner J."/>
            <person name="Kropackova S."/>
            <person name="Kopacek P."/>
            <person name="Ribeiro J.M."/>
        </authorList>
    </citation>
    <scope>NUCLEOTIDE SEQUENCE</scope>
    <source>
        <strain evidence="22">Siblings of single egg batch collected in Ceske Budejovice</strain>
        <tissue evidence="22">Salivary glands</tissue>
    </source>
</reference>
<dbReference type="EMBL" id="GEFM01004214">
    <property type="protein sequence ID" value="JAP71582.1"/>
    <property type="molecule type" value="mRNA"/>
</dbReference>
<evidence type="ECO:0000313" key="22">
    <source>
        <dbReference type="EMBL" id="JAR89760.1"/>
    </source>
</evidence>
<evidence type="ECO:0000256" key="17">
    <source>
        <dbReference type="ARBA" id="ARBA00045696"/>
    </source>
</evidence>
<feature type="region of interest" description="Disordered" evidence="18">
    <location>
        <begin position="250"/>
        <end position="271"/>
    </location>
</feature>
<evidence type="ECO:0000259" key="20">
    <source>
        <dbReference type="Pfam" id="PF21371"/>
    </source>
</evidence>
<evidence type="ECO:0000256" key="16">
    <source>
        <dbReference type="ARBA" id="ARBA00031069"/>
    </source>
</evidence>
<evidence type="ECO:0000256" key="4">
    <source>
        <dbReference type="ARBA" id="ARBA00007450"/>
    </source>
</evidence>
<dbReference type="GO" id="GO:0005819">
    <property type="term" value="C:spindle"/>
    <property type="evidence" value="ECO:0007669"/>
    <property type="project" value="UniProtKB-SubCell"/>
</dbReference>
<dbReference type="InterPro" id="IPR011990">
    <property type="entry name" value="TPR-like_helical_dom_sf"/>
</dbReference>
<dbReference type="Pfam" id="PF12862">
    <property type="entry name" value="ANAPC5"/>
    <property type="match status" value="1"/>
</dbReference>
<evidence type="ECO:0000256" key="7">
    <source>
        <dbReference type="ARBA" id="ARBA00022553"/>
    </source>
</evidence>